<evidence type="ECO:0000313" key="2">
    <source>
        <dbReference type="EMBL" id="RHZ51834.1"/>
    </source>
</evidence>
<dbReference type="AlphaFoldDB" id="A0A397GQN9"/>
<dbReference type="EMBL" id="PQFF01000411">
    <property type="protein sequence ID" value="RHZ51834.1"/>
    <property type="molecule type" value="Genomic_DNA"/>
</dbReference>
<feature type="transmembrane region" description="Helical" evidence="1">
    <location>
        <begin position="39"/>
        <end position="59"/>
    </location>
</feature>
<organism evidence="2 3">
    <name type="scientific">Diversispora epigaea</name>
    <dbReference type="NCBI Taxonomy" id="1348612"/>
    <lineage>
        <taxon>Eukaryota</taxon>
        <taxon>Fungi</taxon>
        <taxon>Fungi incertae sedis</taxon>
        <taxon>Mucoromycota</taxon>
        <taxon>Glomeromycotina</taxon>
        <taxon>Glomeromycetes</taxon>
        <taxon>Diversisporales</taxon>
        <taxon>Diversisporaceae</taxon>
        <taxon>Diversispora</taxon>
    </lineage>
</organism>
<keyword evidence="1" id="KW-0472">Membrane</keyword>
<gene>
    <name evidence="2" type="ORF">Glove_469g33</name>
</gene>
<sequence length="76" mass="8609">MLKNREGSPRKTKARLQNLKESSITRSDKEWISKNLKTLLIAADFPLATVLVLTSNFLSNKAKKLRTDKIFMISGC</sequence>
<keyword evidence="1" id="KW-1133">Transmembrane helix</keyword>
<reference evidence="2 3" key="1">
    <citation type="submission" date="2018-08" db="EMBL/GenBank/DDBJ databases">
        <title>Genome and evolution of the arbuscular mycorrhizal fungus Diversispora epigaea (formerly Glomus versiforme) and its bacterial endosymbionts.</title>
        <authorList>
            <person name="Sun X."/>
            <person name="Fei Z."/>
            <person name="Harrison M."/>
        </authorList>
    </citation>
    <scope>NUCLEOTIDE SEQUENCE [LARGE SCALE GENOMIC DNA]</scope>
    <source>
        <strain evidence="2 3">IT104</strain>
    </source>
</reference>
<protein>
    <submittedName>
        <fullName evidence="2">Uncharacterized protein</fullName>
    </submittedName>
</protein>
<evidence type="ECO:0000313" key="3">
    <source>
        <dbReference type="Proteomes" id="UP000266861"/>
    </source>
</evidence>
<proteinExistence type="predicted"/>
<dbReference type="Proteomes" id="UP000266861">
    <property type="component" value="Unassembled WGS sequence"/>
</dbReference>
<keyword evidence="3" id="KW-1185">Reference proteome</keyword>
<accession>A0A397GQN9</accession>
<keyword evidence="1" id="KW-0812">Transmembrane</keyword>
<comment type="caution">
    <text evidence="2">The sequence shown here is derived from an EMBL/GenBank/DDBJ whole genome shotgun (WGS) entry which is preliminary data.</text>
</comment>
<evidence type="ECO:0000256" key="1">
    <source>
        <dbReference type="SAM" id="Phobius"/>
    </source>
</evidence>
<name>A0A397GQN9_9GLOM</name>